<dbReference type="InterPro" id="IPR013149">
    <property type="entry name" value="ADH-like_C"/>
</dbReference>
<dbReference type="Gene3D" id="3.40.50.720">
    <property type="entry name" value="NAD(P)-binding Rossmann-like Domain"/>
    <property type="match status" value="1"/>
</dbReference>
<sequence length="346" mass="37316">MQQKEVKAVTVHEAHDVRCENHVVEWSDEEVLLKVERGGICGSDIHYYLHGRAGMSVLKAPMVLGHELIGIVEYAPATSGLLAGQRVAVNPSRPCRKCQLCEQGHQNLCRSMRFMGSAQFFPHVNGGFAQYVALDPQQCVPCQPDADPKRLVFAEPLAVCIHAVRQAGDLVGKRVLVTGAGPIGSLVIAAALASGASEVIATDISERCRHLALAMGATAAIDPRDEHQARLWREEGGYFDVCFEASGAAAAISSAVSFVRPAGTIVQLGMGAASVDYPVGSLLVKEIQLKGSFRFVDEFNIAVNWLENRKIDPFPLLSAEVGIHEAAQAFEMAADKARYAKIQIVF</sequence>
<comment type="caution">
    <text evidence="8">The sequence shown here is derived from an EMBL/GenBank/DDBJ whole genome shotgun (WGS) entry which is preliminary data.</text>
</comment>
<evidence type="ECO:0000313" key="8">
    <source>
        <dbReference type="EMBL" id="RPD94337.1"/>
    </source>
</evidence>
<keyword evidence="3" id="KW-0479">Metal-binding</keyword>
<dbReference type="RefSeq" id="WP_123802891.1">
    <property type="nucleotide sequence ID" value="NZ_RMVG01000024.1"/>
</dbReference>
<name>A0A3N4NIW9_9GAMM</name>
<organism evidence="8 9">
    <name type="scientific">Candidatus Pantoea deserta</name>
    <dbReference type="NCBI Taxonomy" id="1869313"/>
    <lineage>
        <taxon>Bacteria</taxon>
        <taxon>Pseudomonadati</taxon>
        <taxon>Pseudomonadota</taxon>
        <taxon>Gammaproteobacteria</taxon>
        <taxon>Enterobacterales</taxon>
        <taxon>Erwiniaceae</taxon>
        <taxon>Pantoea</taxon>
    </lineage>
</organism>
<dbReference type="InterPro" id="IPR013154">
    <property type="entry name" value="ADH-like_N"/>
</dbReference>
<evidence type="ECO:0000256" key="2">
    <source>
        <dbReference type="ARBA" id="ARBA00008072"/>
    </source>
</evidence>
<evidence type="ECO:0000259" key="6">
    <source>
        <dbReference type="Pfam" id="PF00107"/>
    </source>
</evidence>
<dbReference type="PANTHER" id="PTHR43161">
    <property type="entry name" value="SORBITOL DEHYDROGENASE"/>
    <property type="match status" value="1"/>
</dbReference>
<keyword evidence="4" id="KW-0862">Zinc</keyword>
<dbReference type="InterPro" id="IPR036291">
    <property type="entry name" value="NAD(P)-bd_dom_sf"/>
</dbReference>
<accession>A0A3N4NIW9</accession>
<keyword evidence="5" id="KW-0560">Oxidoreductase</keyword>
<dbReference type="CDD" id="cd08232">
    <property type="entry name" value="idonate-5-DH"/>
    <property type="match status" value="1"/>
</dbReference>
<dbReference type="GO" id="GO:0046872">
    <property type="term" value="F:metal ion binding"/>
    <property type="evidence" value="ECO:0007669"/>
    <property type="project" value="UniProtKB-KW"/>
</dbReference>
<dbReference type="PANTHER" id="PTHR43161:SF9">
    <property type="entry name" value="SORBITOL DEHYDROGENASE"/>
    <property type="match status" value="1"/>
</dbReference>
<dbReference type="InterPro" id="IPR011032">
    <property type="entry name" value="GroES-like_sf"/>
</dbReference>
<protein>
    <submittedName>
        <fullName evidence="8">L-idonate 5-dehydrogenase</fullName>
    </submittedName>
</protein>
<dbReference type="Proteomes" id="UP000281332">
    <property type="component" value="Unassembled WGS sequence"/>
</dbReference>
<dbReference type="NCBIfam" id="NF007375">
    <property type="entry name" value="PRK09880.1"/>
    <property type="match status" value="1"/>
</dbReference>
<dbReference type="Gene3D" id="3.90.180.10">
    <property type="entry name" value="Medium-chain alcohol dehydrogenases, catalytic domain"/>
    <property type="match status" value="1"/>
</dbReference>
<evidence type="ECO:0000313" key="9">
    <source>
        <dbReference type="Proteomes" id="UP000281332"/>
    </source>
</evidence>
<keyword evidence="9" id="KW-1185">Reference proteome</keyword>
<comment type="cofactor">
    <cofactor evidence="1">
        <name>Zn(2+)</name>
        <dbReference type="ChEBI" id="CHEBI:29105"/>
    </cofactor>
</comment>
<comment type="similarity">
    <text evidence="2">Belongs to the zinc-containing alcohol dehydrogenase family.</text>
</comment>
<evidence type="ECO:0000259" key="7">
    <source>
        <dbReference type="Pfam" id="PF08240"/>
    </source>
</evidence>
<feature type="domain" description="Alcohol dehydrogenase-like C-terminal" evidence="6">
    <location>
        <begin position="182"/>
        <end position="307"/>
    </location>
</feature>
<evidence type="ECO:0000256" key="3">
    <source>
        <dbReference type="ARBA" id="ARBA00022723"/>
    </source>
</evidence>
<dbReference type="SUPFAM" id="SSF50129">
    <property type="entry name" value="GroES-like"/>
    <property type="match status" value="1"/>
</dbReference>
<feature type="domain" description="Alcohol dehydrogenase-like N-terminal" evidence="7">
    <location>
        <begin position="28"/>
        <end position="142"/>
    </location>
</feature>
<dbReference type="OrthoDB" id="9773078at2"/>
<dbReference type="Pfam" id="PF00107">
    <property type="entry name" value="ADH_zinc_N"/>
    <property type="match status" value="1"/>
</dbReference>
<evidence type="ECO:0000256" key="1">
    <source>
        <dbReference type="ARBA" id="ARBA00001947"/>
    </source>
</evidence>
<proteinExistence type="inferred from homology"/>
<dbReference type="SUPFAM" id="SSF51735">
    <property type="entry name" value="NAD(P)-binding Rossmann-fold domains"/>
    <property type="match status" value="1"/>
</dbReference>
<dbReference type="EMBL" id="RMVG01000024">
    <property type="protein sequence ID" value="RPD94337.1"/>
    <property type="molecule type" value="Genomic_DNA"/>
</dbReference>
<gene>
    <name evidence="8" type="ORF">BBB56_21265</name>
</gene>
<dbReference type="AlphaFoldDB" id="A0A3N4NIW9"/>
<evidence type="ECO:0000256" key="4">
    <source>
        <dbReference type="ARBA" id="ARBA00022833"/>
    </source>
</evidence>
<dbReference type="Pfam" id="PF08240">
    <property type="entry name" value="ADH_N"/>
    <property type="match status" value="1"/>
</dbReference>
<dbReference type="GO" id="GO:0016491">
    <property type="term" value="F:oxidoreductase activity"/>
    <property type="evidence" value="ECO:0007669"/>
    <property type="project" value="UniProtKB-KW"/>
</dbReference>
<evidence type="ECO:0000256" key="5">
    <source>
        <dbReference type="ARBA" id="ARBA00023002"/>
    </source>
</evidence>
<reference evidence="8 9" key="1">
    <citation type="submission" date="2018-11" db="EMBL/GenBank/DDBJ databases">
        <title>Whole genome sequencing of Pantoea sp. RIT388.</title>
        <authorList>
            <person name="Gan H.M."/>
            <person name="Hudson A.O."/>
        </authorList>
    </citation>
    <scope>NUCLEOTIDE SEQUENCE [LARGE SCALE GENOMIC DNA]</scope>
    <source>
        <strain evidence="8 9">RIT388</strain>
    </source>
</reference>